<dbReference type="GO" id="GO:0005829">
    <property type="term" value="C:cytosol"/>
    <property type="evidence" value="ECO:0007669"/>
    <property type="project" value="TreeGrafter"/>
</dbReference>
<evidence type="ECO:0000256" key="11">
    <source>
        <dbReference type="PIRSR" id="PIRSR000112-3"/>
    </source>
</evidence>
<dbReference type="KEGG" id="mlut:JET14_01505"/>
<evidence type="ECO:0000256" key="5">
    <source>
        <dbReference type="ARBA" id="ARBA00037918"/>
    </source>
</evidence>
<dbReference type="PANTHER" id="PTHR43616:SF5">
    <property type="entry name" value="GLYCEROL DEHYDROGENASE 1"/>
    <property type="match status" value="1"/>
</dbReference>
<dbReference type="PROSITE" id="PS00060">
    <property type="entry name" value="ADH_IRON_2"/>
    <property type="match status" value="1"/>
</dbReference>
<comment type="catalytic activity">
    <reaction evidence="8">
        <text>glycerol + NAD(+) = dihydroxyacetone + NADH + H(+)</text>
        <dbReference type="Rhea" id="RHEA:13769"/>
        <dbReference type="ChEBI" id="CHEBI:15378"/>
        <dbReference type="ChEBI" id="CHEBI:16016"/>
        <dbReference type="ChEBI" id="CHEBI:17754"/>
        <dbReference type="ChEBI" id="CHEBI:57540"/>
        <dbReference type="ChEBI" id="CHEBI:57945"/>
        <dbReference type="EC" id="1.1.1.6"/>
    </reaction>
</comment>
<dbReference type="AlphaFoldDB" id="A0A7T7HKK0"/>
<gene>
    <name evidence="13" type="ORF">JET14_01505</name>
</gene>
<feature type="binding site" evidence="11">
    <location>
        <position position="124"/>
    </location>
    <ligand>
        <name>NAD(+)</name>
        <dbReference type="ChEBI" id="CHEBI:57540"/>
    </ligand>
</feature>
<evidence type="ECO:0000259" key="12">
    <source>
        <dbReference type="Pfam" id="PF00465"/>
    </source>
</evidence>
<evidence type="ECO:0000313" key="14">
    <source>
        <dbReference type="Proteomes" id="UP000596083"/>
    </source>
</evidence>
<dbReference type="Gene3D" id="3.40.50.1970">
    <property type="match status" value="1"/>
</dbReference>
<evidence type="ECO:0000256" key="7">
    <source>
        <dbReference type="ARBA" id="ARBA00040132"/>
    </source>
</evidence>
<feature type="binding site" evidence="9">
    <location>
        <position position="251"/>
    </location>
    <ligand>
        <name>glycerol</name>
        <dbReference type="ChEBI" id="CHEBI:17754"/>
    </ligand>
</feature>
<evidence type="ECO:0000256" key="10">
    <source>
        <dbReference type="PIRSR" id="PIRSR000112-2"/>
    </source>
</evidence>
<feature type="binding site" evidence="11">
    <location>
        <position position="128"/>
    </location>
    <ligand>
        <name>NAD(+)</name>
        <dbReference type="ChEBI" id="CHEBI:57540"/>
    </ligand>
</feature>
<feature type="binding site" evidence="11">
    <location>
        <begin position="91"/>
        <end position="95"/>
    </location>
    <ligand>
        <name>NAD(+)</name>
        <dbReference type="ChEBI" id="CHEBI:57540"/>
    </ligand>
</feature>
<evidence type="ECO:0000256" key="4">
    <source>
        <dbReference type="ARBA" id="ARBA00023027"/>
    </source>
</evidence>
<dbReference type="SUPFAM" id="SSF56796">
    <property type="entry name" value="Dehydroquinate synthase-like"/>
    <property type="match status" value="1"/>
</dbReference>
<accession>A0A7T7HKK0</accession>
<keyword evidence="3" id="KW-0560">Oxidoreductase</keyword>
<dbReference type="InterPro" id="IPR018211">
    <property type="entry name" value="ADH_Fe_CS"/>
</dbReference>
<feature type="binding site" evidence="9">
    <location>
        <position position="168"/>
    </location>
    <ligand>
        <name>glycerol</name>
        <dbReference type="ChEBI" id="CHEBI:17754"/>
    </ligand>
</feature>
<sequence>MISTTIFPGRYVQGADAIGQLDAEIARLGTKALAIIDKGVMALVRDAVSDGGQATVAVEAFNGECSDEEIARIGQRVAAENANVIAGIGGGKALDTAKAVAHAAGLPVVIVPTLASTDAPCSALSVIYTAEGAFKRYLVLPKNPDVVLVDTKLIVGAPVRLFVAGMGDALSTWFEAEDCRHTQSPNMTGRVGSMTAYGLARMCFDTLLADGAAAKAAASQKIVTPEFERVVEANTLLSGLGFESGGLSGAHAIHNGLTALPGTHAYWHGEKVAIGTQALVMLTKRPREIVEAVYGFSEAIGLPMTLADIGIGEASDADLLKVAKLACDPADTMGNVPGTVRPEDVVAAIKAADAEGRSRKAKRLAA</sequence>
<dbReference type="GO" id="GO:0008888">
    <property type="term" value="F:glycerol dehydrogenase (NAD+) activity"/>
    <property type="evidence" value="ECO:0007669"/>
    <property type="project" value="UniProtKB-EC"/>
</dbReference>
<dbReference type="RefSeq" id="WP_200336494.1">
    <property type="nucleotide sequence ID" value="NZ_CP066786.1"/>
</dbReference>
<comment type="cofactor">
    <cofactor evidence="9">
        <name>Zn(2+)</name>
        <dbReference type="ChEBI" id="CHEBI:29105"/>
    </cofactor>
    <text evidence="9">Binds 1 zinc ion per subunit.</text>
</comment>
<dbReference type="Pfam" id="PF00465">
    <property type="entry name" value="Fe-ADH"/>
    <property type="match status" value="1"/>
</dbReference>
<dbReference type="EMBL" id="CP066786">
    <property type="protein sequence ID" value="QQM30895.1"/>
    <property type="molecule type" value="Genomic_DNA"/>
</dbReference>
<evidence type="ECO:0000313" key="13">
    <source>
        <dbReference type="EMBL" id="QQM30895.1"/>
    </source>
</evidence>
<organism evidence="13 14">
    <name type="scientific">Martelella lutilitoris</name>
    <dbReference type="NCBI Taxonomy" id="2583532"/>
    <lineage>
        <taxon>Bacteria</taxon>
        <taxon>Pseudomonadati</taxon>
        <taxon>Pseudomonadota</taxon>
        <taxon>Alphaproteobacteria</taxon>
        <taxon>Hyphomicrobiales</taxon>
        <taxon>Aurantimonadaceae</taxon>
        <taxon>Martelella</taxon>
    </lineage>
</organism>
<feature type="binding site" evidence="11">
    <location>
        <position position="122"/>
    </location>
    <ligand>
        <name>NAD(+)</name>
        <dbReference type="ChEBI" id="CHEBI:57540"/>
    </ligand>
</feature>
<keyword evidence="2 9" id="KW-0479">Metal-binding</keyword>
<comment type="pathway">
    <text evidence="5">Polyol metabolism; glycerol fermentation; glycerone phosphate from glycerol (oxidative route): step 1/2.</text>
</comment>
<dbReference type="PROSITE" id="PS00913">
    <property type="entry name" value="ADH_IRON_1"/>
    <property type="match status" value="1"/>
</dbReference>
<dbReference type="Gene3D" id="1.20.1090.10">
    <property type="entry name" value="Dehydroquinate synthase-like - alpha domain"/>
    <property type="match status" value="1"/>
</dbReference>
<dbReference type="InterPro" id="IPR001670">
    <property type="entry name" value="ADH_Fe/GldA"/>
</dbReference>
<evidence type="ECO:0000256" key="8">
    <source>
        <dbReference type="ARBA" id="ARBA00049006"/>
    </source>
</evidence>
<feature type="binding site" evidence="9">
    <location>
        <position position="268"/>
    </location>
    <ligand>
        <name>glycerol</name>
        <dbReference type="ChEBI" id="CHEBI:17754"/>
    </ligand>
</feature>
<feature type="domain" description="Alcohol dehydrogenase iron-type/glycerol dehydrogenase GldA" evidence="12">
    <location>
        <begin position="8"/>
        <end position="151"/>
    </location>
</feature>
<keyword evidence="9" id="KW-0862">Zinc</keyword>
<feature type="binding site" evidence="11">
    <location>
        <position position="37"/>
    </location>
    <ligand>
        <name>NAD(+)</name>
        <dbReference type="ChEBI" id="CHEBI:57540"/>
    </ligand>
</feature>
<comment type="similarity">
    <text evidence="1">Belongs to the iron-containing alcohol dehydrogenase family.</text>
</comment>
<protein>
    <recommendedName>
        <fullName evidence="7">Glycerol dehydrogenase</fullName>
        <ecNumber evidence="6">1.1.1.6</ecNumber>
    </recommendedName>
</protein>
<feature type="binding site" evidence="11">
    <location>
        <begin position="113"/>
        <end position="116"/>
    </location>
    <ligand>
        <name>NAD(+)</name>
        <dbReference type="ChEBI" id="CHEBI:57540"/>
    </ligand>
</feature>
<name>A0A7T7HKK0_9HYPH</name>
<dbReference type="NCBIfam" id="NF006941">
    <property type="entry name" value="PRK09423.1"/>
    <property type="match status" value="1"/>
</dbReference>
<dbReference type="PIRSF" id="PIRSF000112">
    <property type="entry name" value="Glycerol_dehydrogenase"/>
    <property type="match status" value="1"/>
</dbReference>
<keyword evidence="4 11" id="KW-0520">NAD</keyword>
<evidence type="ECO:0000256" key="2">
    <source>
        <dbReference type="ARBA" id="ARBA00022723"/>
    </source>
</evidence>
<dbReference type="CDD" id="cd08170">
    <property type="entry name" value="GlyDH"/>
    <property type="match status" value="1"/>
</dbReference>
<feature type="binding site" evidence="10">
    <location>
        <position position="118"/>
    </location>
    <ligand>
        <name>glycerol</name>
        <dbReference type="ChEBI" id="CHEBI:17754"/>
    </ligand>
</feature>
<evidence type="ECO:0000256" key="3">
    <source>
        <dbReference type="ARBA" id="ARBA00023002"/>
    </source>
</evidence>
<dbReference type="GO" id="GO:0046872">
    <property type="term" value="F:metal ion binding"/>
    <property type="evidence" value="ECO:0007669"/>
    <property type="project" value="UniProtKB-KW"/>
</dbReference>
<proteinExistence type="inferred from homology"/>
<evidence type="ECO:0000256" key="6">
    <source>
        <dbReference type="ARBA" id="ARBA00039147"/>
    </source>
</evidence>
<dbReference type="Proteomes" id="UP000596083">
    <property type="component" value="Chromosome"/>
</dbReference>
<evidence type="ECO:0000256" key="1">
    <source>
        <dbReference type="ARBA" id="ARBA00007358"/>
    </source>
</evidence>
<dbReference type="EC" id="1.1.1.6" evidence="6"/>
<reference evidence="13 14" key="1">
    <citation type="submission" date="2020-12" db="EMBL/GenBank/DDBJ databases">
        <authorList>
            <person name="Zheng R.K."/>
            <person name="Sun C.M."/>
        </authorList>
    </citation>
    <scope>NUCLEOTIDE SEQUENCE [LARGE SCALE GENOMIC DNA]</scope>
    <source>
        <strain evidence="13 14">ZRK001</strain>
    </source>
</reference>
<dbReference type="PANTHER" id="PTHR43616">
    <property type="entry name" value="GLYCEROL DEHYDROGENASE"/>
    <property type="match status" value="1"/>
</dbReference>
<evidence type="ECO:0000256" key="9">
    <source>
        <dbReference type="PIRSR" id="PIRSR000112-1"/>
    </source>
</evidence>
<dbReference type="InterPro" id="IPR016205">
    <property type="entry name" value="Glycerol_DH"/>
</dbReference>